<organism evidence="1 2">
    <name type="scientific">Trifolium medium</name>
    <dbReference type="NCBI Taxonomy" id="97028"/>
    <lineage>
        <taxon>Eukaryota</taxon>
        <taxon>Viridiplantae</taxon>
        <taxon>Streptophyta</taxon>
        <taxon>Embryophyta</taxon>
        <taxon>Tracheophyta</taxon>
        <taxon>Spermatophyta</taxon>
        <taxon>Magnoliopsida</taxon>
        <taxon>eudicotyledons</taxon>
        <taxon>Gunneridae</taxon>
        <taxon>Pentapetalae</taxon>
        <taxon>rosids</taxon>
        <taxon>fabids</taxon>
        <taxon>Fabales</taxon>
        <taxon>Fabaceae</taxon>
        <taxon>Papilionoideae</taxon>
        <taxon>50 kb inversion clade</taxon>
        <taxon>NPAAA clade</taxon>
        <taxon>Hologalegina</taxon>
        <taxon>IRL clade</taxon>
        <taxon>Trifolieae</taxon>
        <taxon>Trifolium</taxon>
    </lineage>
</organism>
<proteinExistence type="predicted"/>
<feature type="non-terminal residue" evidence="1">
    <location>
        <position position="23"/>
    </location>
</feature>
<keyword evidence="2" id="KW-1185">Reference proteome</keyword>
<comment type="caution">
    <text evidence="1">The sequence shown here is derived from an EMBL/GenBank/DDBJ whole genome shotgun (WGS) entry which is preliminary data.</text>
</comment>
<dbReference type="EMBL" id="LXQA010209525">
    <property type="protein sequence ID" value="MCI34020.1"/>
    <property type="molecule type" value="Genomic_DNA"/>
</dbReference>
<protein>
    <submittedName>
        <fullName evidence="1">Uncharacterized protein</fullName>
    </submittedName>
</protein>
<reference evidence="1 2" key="1">
    <citation type="journal article" date="2018" name="Front. Plant Sci.">
        <title>Red Clover (Trifolium pratense) and Zigzag Clover (T. medium) - A Picture of Genomic Similarities and Differences.</title>
        <authorList>
            <person name="Dluhosova J."/>
            <person name="Istvanek J."/>
            <person name="Nedelnik J."/>
            <person name="Repkova J."/>
        </authorList>
    </citation>
    <scope>NUCLEOTIDE SEQUENCE [LARGE SCALE GENOMIC DNA]</scope>
    <source>
        <strain evidence="2">cv. 10/8</strain>
        <tissue evidence="1">Leaf</tissue>
    </source>
</reference>
<dbReference type="Proteomes" id="UP000265520">
    <property type="component" value="Unassembled WGS sequence"/>
</dbReference>
<accession>A0A392RE18</accession>
<evidence type="ECO:0000313" key="2">
    <source>
        <dbReference type="Proteomes" id="UP000265520"/>
    </source>
</evidence>
<dbReference type="AlphaFoldDB" id="A0A392RE18"/>
<name>A0A392RE18_9FABA</name>
<evidence type="ECO:0000313" key="1">
    <source>
        <dbReference type="EMBL" id="MCI34020.1"/>
    </source>
</evidence>
<sequence length="23" mass="2642">MAEIDPKTTTALKKLWRNNVPSK</sequence>